<keyword evidence="2" id="KW-0808">Transferase</keyword>
<accession>A0A414GW00</accession>
<evidence type="ECO:0000313" key="2">
    <source>
        <dbReference type="EMBL" id="MDU0240359.1"/>
    </source>
</evidence>
<dbReference type="EMBL" id="JAWDET010000006">
    <property type="protein sequence ID" value="MDU0240359.1"/>
    <property type="molecule type" value="Genomic_DNA"/>
</dbReference>
<organism evidence="3 5">
    <name type="scientific">Phocaeicola vulgatus</name>
    <name type="common">Bacteroides vulgatus</name>
    <dbReference type="NCBI Taxonomy" id="821"/>
    <lineage>
        <taxon>Bacteria</taxon>
        <taxon>Pseudomonadati</taxon>
        <taxon>Bacteroidota</taxon>
        <taxon>Bacteroidia</taxon>
        <taxon>Bacteroidales</taxon>
        <taxon>Bacteroidaceae</taxon>
        <taxon>Phocaeicola</taxon>
    </lineage>
</organism>
<feature type="transmembrane region" description="Helical" evidence="1">
    <location>
        <begin position="6"/>
        <end position="26"/>
    </location>
</feature>
<dbReference type="EMBL" id="RWHZ01000022">
    <property type="protein sequence ID" value="TSE48815.1"/>
    <property type="molecule type" value="Genomic_DNA"/>
</dbReference>
<protein>
    <submittedName>
        <fullName evidence="2">Methyltransferase</fullName>
    </submittedName>
</protein>
<evidence type="ECO:0000313" key="5">
    <source>
        <dbReference type="Proteomes" id="UP000283429"/>
    </source>
</evidence>
<proteinExistence type="predicted"/>
<feature type="transmembrane region" description="Helical" evidence="1">
    <location>
        <begin position="80"/>
        <end position="102"/>
    </location>
</feature>
<comment type="caution">
    <text evidence="3">The sequence shown here is derived from an EMBL/GenBank/DDBJ whole genome shotgun (WGS) entry which is preliminary data.</text>
</comment>
<keyword evidence="1" id="KW-0472">Membrane</keyword>
<dbReference type="RefSeq" id="WP_004292663.1">
    <property type="nucleotide sequence ID" value="NZ_CAXKYE010000037.1"/>
</dbReference>
<dbReference type="GeneID" id="60061214"/>
<dbReference type="GO" id="GO:0008168">
    <property type="term" value="F:methyltransferase activity"/>
    <property type="evidence" value="ECO:0007669"/>
    <property type="project" value="UniProtKB-KW"/>
</dbReference>
<reference evidence="2" key="3">
    <citation type="submission" date="2023-10" db="EMBL/GenBank/DDBJ databases">
        <title>Genome of Potential pathogenic bacteria in Crohn's disease.</title>
        <authorList>
            <person name="Rodriguez-Palacios A."/>
        </authorList>
    </citation>
    <scope>NUCLEOTIDE SEQUENCE</scope>
    <source>
        <strain evidence="2">CavFT-hAR11</strain>
    </source>
</reference>
<dbReference type="Proteomes" id="UP001181239">
    <property type="component" value="Unassembled WGS sequence"/>
</dbReference>
<feature type="transmembrane region" description="Helical" evidence="1">
    <location>
        <begin position="47"/>
        <end position="64"/>
    </location>
</feature>
<gene>
    <name evidence="3" type="ORF">DW783_18305</name>
    <name evidence="4" type="ORF">EH214_01970</name>
    <name evidence="2" type="ORF">RVH43_06890</name>
</gene>
<evidence type="ECO:0000313" key="6">
    <source>
        <dbReference type="Proteomes" id="UP000408523"/>
    </source>
</evidence>
<keyword evidence="1" id="KW-1133">Transmembrane helix</keyword>
<reference evidence="3 5" key="1">
    <citation type="submission" date="2018-08" db="EMBL/GenBank/DDBJ databases">
        <title>A genome reference for cultivated species of the human gut microbiota.</title>
        <authorList>
            <person name="Zou Y."/>
            <person name="Xue W."/>
            <person name="Luo G."/>
        </authorList>
    </citation>
    <scope>NUCLEOTIDE SEQUENCE [LARGE SCALE GENOMIC DNA]</scope>
    <source>
        <strain evidence="3 5">AM30-40</strain>
    </source>
</reference>
<dbReference type="GO" id="GO:0032259">
    <property type="term" value="P:methylation"/>
    <property type="evidence" value="ECO:0007669"/>
    <property type="project" value="UniProtKB-KW"/>
</dbReference>
<name>A0A414GW00_PHOVU</name>
<reference evidence="4 6" key="2">
    <citation type="journal article" date="2019" name="Nat. Commun.">
        <title>Gram positive-like bacteriocins with broad spectrum anti-Bacteroidales activity encoded on mobile elements of the human gut microbiota.</title>
        <authorList>
            <person name="Bechon N."/>
            <person name="Coyne M.J.Jr."/>
            <person name="Laclare-Mceneany V."/>
            <person name="Chatzidaki-Livanis M."/>
            <person name="Ghigo J.-M."/>
            <person name="Comstock L.E."/>
        </authorList>
    </citation>
    <scope>NUCLEOTIDE SEQUENCE [LARGE SCALE GENOMIC DNA]</scope>
    <source>
        <strain evidence="4 6">CL01T12C17</strain>
    </source>
</reference>
<dbReference type="Gene3D" id="1.20.120.1630">
    <property type="match status" value="1"/>
</dbReference>
<evidence type="ECO:0000313" key="3">
    <source>
        <dbReference type="EMBL" id="RHD73857.1"/>
    </source>
</evidence>
<dbReference type="EMBL" id="QSJM01000070">
    <property type="protein sequence ID" value="RHD73857.1"/>
    <property type="molecule type" value="Genomic_DNA"/>
</dbReference>
<dbReference type="Proteomes" id="UP000408523">
    <property type="component" value="Unassembled WGS sequence"/>
</dbReference>
<dbReference type="AlphaFoldDB" id="A0A414GW00"/>
<keyword evidence="2" id="KW-0489">Methyltransferase</keyword>
<evidence type="ECO:0000313" key="4">
    <source>
        <dbReference type="EMBL" id="TSE48815.1"/>
    </source>
</evidence>
<keyword evidence="1" id="KW-0812">Transmembrane</keyword>
<sequence length="225" mass="26341">MNTKLIIHIVISLISLSGLIVYYYAFLLGYKKHNSQLKKQSKLPEKLYFMSTYPALIWYVLPFIEQPRMHGIYDWLNGEFVFFNVLYIPVSFLLFVYFFGIWGKKSVSQNIEATKSAFYAPSKLLTEGIYARVQHPMIIGDILGHFSLVLLTGGIYTCILFPIYVFIDLFMIKIQVKYSLEPYYKSELIVYRKKTPVLLDQKLLFIVLFMALLVICNFLNYTKII</sequence>
<feature type="transmembrane region" description="Helical" evidence="1">
    <location>
        <begin position="142"/>
        <end position="167"/>
    </location>
</feature>
<feature type="transmembrane region" description="Helical" evidence="1">
    <location>
        <begin position="203"/>
        <end position="221"/>
    </location>
</feature>
<dbReference type="Proteomes" id="UP000283429">
    <property type="component" value="Unassembled WGS sequence"/>
</dbReference>
<evidence type="ECO:0000256" key="1">
    <source>
        <dbReference type="SAM" id="Phobius"/>
    </source>
</evidence>